<evidence type="ECO:0000313" key="3">
    <source>
        <dbReference type="Proteomes" id="UP001596378"/>
    </source>
</evidence>
<accession>A0ABW2F680</accession>
<dbReference type="EMBL" id="JBHTAI010000005">
    <property type="protein sequence ID" value="MFC7148643.1"/>
    <property type="molecule type" value="Genomic_DNA"/>
</dbReference>
<feature type="transmembrane region" description="Helical" evidence="1">
    <location>
        <begin position="21"/>
        <end position="40"/>
    </location>
</feature>
<organism evidence="2 3">
    <name type="scientific">Cohnella cellulosilytica</name>
    <dbReference type="NCBI Taxonomy" id="986710"/>
    <lineage>
        <taxon>Bacteria</taxon>
        <taxon>Bacillati</taxon>
        <taxon>Bacillota</taxon>
        <taxon>Bacilli</taxon>
        <taxon>Bacillales</taxon>
        <taxon>Paenibacillaceae</taxon>
        <taxon>Cohnella</taxon>
    </lineage>
</organism>
<reference evidence="3" key="1">
    <citation type="journal article" date="2019" name="Int. J. Syst. Evol. Microbiol.">
        <title>The Global Catalogue of Microorganisms (GCM) 10K type strain sequencing project: providing services to taxonomists for standard genome sequencing and annotation.</title>
        <authorList>
            <consortium name="The Broad Institute Genomics Platform"/>
            <consortium name="The Broad Institute Genome Sequencing Center for Infectious Disease"/>
            <person name="Wu L."/>
            <person name="Ma J."/>
        </authorList>
    </citation>
    <scope>NUCLEOTIDE SEQUENCE [LARGE SCALE GENOMIC DNA]</scope>
    <source>
        <strain evidence="3">KCTC 12907</strain>
    </source>
</reference>
<feature type="transmembrane region" description="Helical" evidence="1">
    <location>
        <begin position="162"/>
        <end position="182"/>
    </location>
</feature>
<comment type="caution">
    <text evidence="2">The sequence shown here is derived from an EMBL/GenBank/DDBJ whole genome shotgun (WGS) entry which is preliminary data.</text>
</comment>
<gene>
    <name evidence="2" type="ORF">ACFQMJ_08920</name>
</gene>
<feature type="transmembrane region" description="Helical" evidence="1">
    <location>
        <begin position="81"/>
        <end position="106"/>
    </location>
</feature>
<protein>
    <recommendedName>
        <fullName evidence="4">ABC transporter permease</fullName>
    </recommendedName>
</protein>
<feature type="transmembrane region" description="Helical" evidence="1">
    <location>
        <begin position="134"/>
        <end position="155"/>
    </location>
</feature>
<evidence type="ECO:0008006" key="4">
    <source>
        <dbReference type="Google" id="ProtNLM"/>
    </source>
</evidence>
<keyword evidence="3" id="KW-1185">Reference proteome</keyword>
<evidence type="ECO:0000313" key="2">
    <source>
        <dbReference type="EMBL" id="MFC7148643.1"/>
    </source>
</evidence>
<sequence>MNRVAGIVKTHMTDAFSWLMLPWIILGSSFVINVIIGSLSGEEIKTGGLASIFIYMLVIGIISVGQTFPFLISFGARRTDYFLGTTATAALVSVVTAVLLLVIGFIERATGHWGIDLYFFNVPYLTDGPLLTQFWVFFIIMMNLFFFGFVIAAIYRRLGRNGMFGVFLGVGLVFTVAFYLISYYDNWEPIWNWIWGISVLELANRLLVLTLLYAGLSYLLLRRATA</sequence>
<proteinExistence type="predicted"/>
<keyword evidence="1" id="KW-0472">Membrane</keyword>
<keyword evidence="1" id="KW-0812">Transmembrane</keyword>
<name>A0ABW2F680_9BACL</name>
<feature type="transmembrane region" description="Helical" evidence="1">
    <location>
        <begin position="202"/>
        <end position="221"/>
    </location>
</feature>
<keyword evidence="1" id="KW-1133">Transmembrane helix</keyword>
<feature type="transmembrane region" description="Helical" evidence="1">
    <location>
        <begin position="52"/>
        <end position="74"/>
    </location>
</feature>
<dbReference type="Proteomes" id="UP001596378">
    <property type="component" value="Unassembled WGS sequence"/>
</dbReference>
<dbReference type="RefSeq" id="WP_378052437.1">
    <property type="nucleotide sequence ID" value="NZ_JBHMDN010000055.1"/>
</dbReference>
<evidence type="ECO:0000256" key="1">
    <source>
        <dbReference type="SAM" id="Phobius"/>
    </source>
</evidence>